<feature type="compositionally biased region" description="Basic and acidic residues" evidence="1">
    <location>
        <begin position="7"/>
        <end position="16"/>
    </location>
</feature>
<proteinExistence type="predicted"/>
<evidence type="ECO:0000313" key="4">
    <source>
        <dbReference type="Proteomes" id="UP001500298"/>
    </source>
</evidence>
<dbReference type="InterPro" id="IPR025325">
    <property type="entry name" value="DUF4231"/>
</dbReference>
<comment type="caution">
    <text evidence="3">The sequence shown here is derived from an EMBL/GenBank/DDBJ whole genome shotgun (WGS) entry which is preliminary data.</text>
</comment>
<feature type="transmembrane region" description="Helical" evidence="2">
    <location>
        <begin position="89"/>
        <end position="111"/>
    </location>
</feature>
<dbReference type="RefSeq" id="WP_345370012.1">
    <property type="nucleotide sequence ID" value="NZ_BAABJX010000020.1"/>
</dbReference>
<evidence type="ECO:0008006" key="5">
    <source>
        <dbReference type="Google" id="ProtNLM"/>
    </source>
</evidence>
<dbReference type="EMBL" id="BAABJX010000020">
    <property type="protein sequence ID" value="GAA4828362.1"/>
    <property type="molecule type" value="Genomic_DNA"/>
</dbReference>
<dbReference type="Pfam" id="PF14015">
    <property type="entry name" value="DUF4231"/>
    <property type="match status" value="1"/>
</dbReference>
<feature type="transmembrane region" description="Helical" evidence="2">
    <location>
        <begin position="117"/>
        <end position="135"/>
    </location>
</feature>
<organism evidence="3 4">
    <name type="scientific">Algivirga pacifica</name>
    <dbReference type="NCBI Taxonomy" id="1162670"/>
    <lineage>
        <taxon>Bacteria</taxon>
        <taxon>Pseudomonadati</taxon>
        <taxon>Bacteroidota</taxon>
        <taxon>Cytophagia</taxon>
        <taxon>Cytophagales</taxon>
        <taxon>Flammeovirgaceae</taxon>
        <taxon>Algivirga</taxon>
    </lineage>
</organism>
<feature type="compositionally biased region" description="Polar residues" evidence="1">
    <location>
        <begin position="195"/>
        <end position="232"/>
    </location>
</feature>
<sequence length="232" mass="27541">MQEQETAIERKDENKKPSISITAETHIDENEQLNYEGVAHNYDPVPRDAEIMKDTLYIQERVDSQISWYDRKSSENKKNYQRMKKAESYLAATVPILITFSAAVPSFVPATWYLDKWLQLFATLGGVAVVILNKLQELGTYHKLWKEYRYNSEELQREKYLYITKTEPYDEKDAFPRFVEKIEHILSSETKKWHLSQQQGNNNSQKRQQNYSQQWQMEGDFTKNQQQGKKNR</sequence>
<gene>
    <name evidence="3" type="ORF">GCM10023331_11730</name>
</gene>
<keyword evidence="2" id="KW-0472">Membrane</keyword>
<feature type="region of interest" description="Disordered" evidence="1">
    <location>
        <begin position="1"/>
        <end position="21"/>
    </location>
</feature>
<keyword evidence="4" id="KW-1185">Reference proteome</keyword>
<accession>A0ABP9D5I8</accession>
<protein>
    <recommendedName>
        <fullName evidence="5">DUF4231 domain-containing protein</fullName>
    </recommendedName>
</protein>
<name>A0ABP9D5I8_9BACT</name>
<keyword evidence="2" id="KW-1133">Transmembrane helix</keyword>
<evidence type="ECO:0000256" key="2">
    <source>
        <dbReference type="SAM" id="Phobius"/>
    </source>
</evidence>
<evidence type="ECO:0000313" key="3">
    <source>
        <dbReference type="EMBL" id="GAA4828362.1"/>
    </source>
</evidence>
<evidence type="ECO:0000256" key="1">
    <source>
        <dbReference type="SAM" id="MobiDB-lite"/>
    </source>
</evidence>
<feature type="region of interest" description="Disordered" evidence="1">
    <location>
        <begin position="193"/>
        <end position="232"/>
    </location>
</feature>
<reference evidence="4" key="1">
    <citation type="journal article" date="2019" name="Int. J. Syst. Evol. Microbiol.">
        <title>The Global Catalogue of Microorganisms (GCM) 10K type strain sequencing project: providing services to taxonomists for standard genome sequencing and annotation.</title>
        <authorList>
            <consortium name="The Broad Institute Genomics Platform"/>
            <consortium name="The Broad Institute Genome Sequencing Center for Infectious Disease"/>
            <person name="Wu L."/>
            <person name="Ma J."/>
        </authorList>
    </citation>
    <scope>NUCLEOTIDE SEQUENCE [LARGE SCALE GENOMIC DNA]</scope>
    <source>
        <strain evidence="4">JCM 18326</strain>
    </source>
</reference>
<keyword evidence="2" id="KW-0812">Transmembrane</keyword>
<dbReference type="NCBIfam" id="NF033634">
    <property type="entry name" value="SLATT_1"/>
    <property type="match status" value="1"/>
</dbReference>
<dbReference type="Proteomes" id="UP001500298">
    <property type="component" value="Unassembled WGS sequence"/>
</dbReference>